<dbReference type="Pfam" id="PF13560">
    <property type="entry name" value="HTH_31"/>
    <property type="match status" value="1"/>
</dbReference>
<protein>
    <submittedName>
        <fullName evidence="2">Helix-turn-helix transcriptional regulator</fullName>
    </submittedName>
</protein>
<organism evidence="2 3">
    <name type="scientific">Pseudomonas schmalbachii</name>
    <dbReference type="NCBI Taxonomy" id="2816993"/>
    <lineage>
        <taxon>Bacteria</taxon>
        <taxon>Pseudomonadati</taxon>
        <taxon>Pseudomonadota</taxon>
        <taxon>Gammaproteobacteria</taxon>
        <taxon>Pseudomonadales</taxon>
        <taxon>Pseudomonadaceae</taxon>
        <taxon>Pseudomonas</taxon>
    </lineage>
</organism>
<dbReference type="SUPFAM" id="SSF47413">
    <property type="entry name" value="lambda repressor-like DNA-binding domains"/>
    <property type="match status" value="1"/>
</dbReference>
<evidence type="ECO:0000313" key="3">
    <source>
        <dbReference type="Proteomes" id="UP000669060"/>
    </source>
</evidence>
<evidence type="ECO:0000259" key="1">
    <source>
        <dbReference type="PROSITE" id="PS50943"/>
    </source>
</evidence>
<dbReference type="Gene3D" id="1.10.260.40">
    <property type="entry name" value="lambda repressor-like DNA-binding domains"/>
    <property type="match status" value="1"/>
</dbReference>
<dbReference type="RefSeq" id="WP_208315421.1">
    <property type="nucleotide sequence ID" value="NZ_JAELYA010000007.1"/>
</dbReference>
<sequence>MNVQVITRDGEAEYAVLPWADYQALLAAAGVKAAQPASSTIGAVAADASSDWRGLREARGYSLEHVARSVGISPSYLELIEKGEREASEAIQHGLRRALGVTAGSGS</sequence>
<dbReference type="InterPro" id="IPR010982">
    <property type="entry name" value="Lambda_DNA-bd_dom_sf"/>
</dbReference>
<accession>A0ABS3TVR2</accession>
<dbReference type="PROSITE" id="PS50943">
    <property type="entry name" value="HTH_CROC1"/>
    <property type="match status" value="1"/>
</dbReference>
<keyword evidence="3" id="KW-1185">Reference proteome</keyword>
<reference evidence="2 3" key="1">
    <citation type="submission" date="2020-12" db="EMBL/GenBank/DDBJ databases">
        <title>Pseudomonas schmalbachii sp. nov. isolated from millipede gut.</title>
        <authorList>
            <person name="Shelomi M."/>
        </authorList>
    </citation>
    <scope>NUCLEOTIDE SEQUENCE [LARGE SCALE GENOMIC DNA]</scope>
    <source>
        <strain evidence="2 3">Milli4</strain>
    </source>
</reference>
<dbReference type="InterPro" id="IPR001387">
    <property type="entry name" value="Cro/C1-type_HTH"/>
</dbReference>
<name>A0ABS3TVR2_9PSED</name>
<comment type="caution">
    <text evidence="2">The sequence shown here is derived from an EMBL/GenBank/DDBJ whole genome shotgun (WGS) entry which is preliminary data.</text>
</comment>
<dbReference type="CDD" id="cd00093">
    <property type="entry name" value="HTH_XRE"/>
    <property type="match status" value="1"/>
</dbReference>
<gene>
    <name evidence="2" type="ORF">JFY56_18485</name>
</gene>
<dbReference type="Proteomes" id="UP000669060">
    <property type="component" value="Unassembled WGS sequence"/>
</dbReference>
<evidence type="ECO:0000313" key="2">
    <source>
        <dbReference type="EMBL" id="MBO3277213.1"/>
    </source>
</evidence>
<dbReference type="EMBL" id="JAELYA010000007">
    <property type="protein sequence ID" value="MBO3277213.1"/>
    <property type="molecule type" value="Genomic_DNA"/>
</dbReference>
<proteinExistence type="predicted"/>
<feature type="domain" description="HTH cro/C1-type" evidence="1">
    <location>
        <begin position="55"/>
        <end position="106"/>
    </location>
</feature>